<evidence type="ECO:0000313" key="4">
    <source>
        <dbReference type="EMBL" id="GFS25504.1"/>
    </source>
</evidence>
<gene>
    <name evidence="4" type="ORF">ElyMa_001689100</name>
</gene>
<dbReference type="InterPro" id="IPR031569">
    <property type="entry name" value="ApeC"/>
</dbReference>
<comment type="caution">
    <text evidence="4">The sequence shown here is derived from an EMBL/GenBank/DDBJ whole genome shotgun (WGS) entry which is preliminary data.</text>
</comment>
<name>A0AAV4JS13_9GAST</name>
<keyword evidence="2" id="KW-0732">Signal</keyword>
<sequence length="415" mass="45807">MIEYQLSLLALLLVSHQGLTLPVQNGSDPSIPFQLTVTPALCNRYTPKNISLRCESNPSVPNTLTQIFRTRIVKKSLSGWDLIAEQRDNEDSPTVVGNVKATGNTKGALSDVFLEISCHSTKPDCFGTFRCEVIGSDVKENSAMVSSSSLEVDEFYNLMYYLVNASEDTQEKVQEMENFIDTEIAKLSGGCKGLSRSVETKGSAFETRLDKIQSSQESFEAASQERDSMNDKRFKRIKSSQLSYKDRLVKLRRVVERLYQWPSGNYALLQPKMGCPADSAFFGKARSFLTLTTEYPSSPDPDNSHSAAFARQTTSTDGSQKLVTLEFCEVTTHLNPIKWPRGSFCIHKLLNMSCPPEFTEGNLLIVYTEDHAPKDDGSTNVADGVTNPKFITPLSSSSLSSTSSSSSSSSSPLKR</sequence>
<feature type="signal peptide" evidence="2">
    <location>
        <begin position="1"/>
        <end position="20"/>
    </location>
</feature>
<dbReference type="PANTHER" id="PTHR19324:SF33">
    <property type="entry name" value="MUCIN-5AC"/>
    <property type="match status" value="1"/>
</dbReference>
<protein>
    <recommendedName>
        <fullName evidence="3">Apextrin C-terminal domain-containing protein</fullName>
    </recommendedName>
</protein>
<feature type="domain" description="Apextrin C-terminal" evidence="3">
    <location>
        <begin position="261"/>
        <end position="368"/>
    </location>
</feature>
<evidence type="ECO:0000313" key="5">
    <source>
        <dbReference type="Proteomes" id="UP000762676"/>
    </source>
</evidence>
<dbReference type="Pfam" id="PF16977">
    <property type="entry name" value="ApeC"/>
    <property type="match status" value="1"/>
</dbReference>
<evidence type="ECO:0000259" key="3">
    <source>
        <dbReference type="Pfam" id="PF16977"/>
    </source>
</evidence>
<feature type="region of interest" description="Disordered" evidence="1">
    <location>
        <begin position="392"/>
        <end position="415"/>
    </location>
</feature>
<dbReference type="Proteomes" id="UP000762676">
    <property type="component" value="Unassembled WGS sequence"/>
</dbReference>
<evidence type="ECO:0000256" key="1">
    <source>
        <dbReference type="SAM" id="MobiDB-lite"/>
    </source>
</evidence>
<reference evidence="4 5" key="1">
    <citation type="journal article" date="2021" name="Elife">
        <title>Chloroplast acquisition without the gene transfer in kleptoplastic sea slugs, Plakobranchus ocellatus.</title>
        <authorList>
            <person name="Maeda T."/>
            <person name="Takahashi S."/>
            <person name="Yoshida T."/>
            <person name="Shimamura S."/>
            <person name="Takaki Y."/>
            <person name="Nagai Y."/>
            <person name="Toyoda A."/>
            <person name="Suzuki Y."/>
            <person name="Arimoto A."/>
            <person name="Ishii H."/>
            <person name="Satoh N."/>
            <person name="Nishiyama T."/>
            <person name="Hasebe M."/>
            <person name="Maruyama T."/>
            <person name="Minagawa J."/>
            <person name="Obokata J."/>
            <person name="Shigenobu S."/>
        </authorList>
    </citation>
    <scope>NUCLEOTIDE SEQUENCE [LARGE SCALE GENOMIC DNA]</scope>
</reference>
<dbReference type="PANTHER" id="PTHR19324">
    <property type="entry name" value="PERFORIN-LIKE PROTEIN 1"/>
    <property type="match status" value="1"/>
</dbReference>
<evidence type="ECO:0000256" key="2">
    <source>
        <dbReference type="SAM" id="SignalP"/>
    </source>
</evidence>
<keyword evidence="5" id="KW-1185">Reference proteome</keyword>
<organism evidence="4 5">
    <name type="scientific">Elysia marginata</name>
    <dbReference type="NCBI Taxonomy" id="1093978"/>
    <lineage>
        <taxon>Eukaryota</taxon>
        <taxon>Metazoa</taxon>
        <taxon>Spiralia</taxon>
        <taxon>Lophotrochozoa</taxon>
        <taxon>Mollusca</taxon>
        <taxon>Gastropoda</taxon>
        <taxon>Heterobranchia</taxon>
        <taxon>Euthyneura</taxon>
        <taxon>Panpulmonata</taxon>
        <taxon>Sacoglossa</taxon>
        <taxon>Placobranchoidea</taxon>
        <taxon>Plakobranchidae</taxon>
        <taxon>Elysia</taxon>
    </lineage>
</organism>
<proteinExistence type="predicted"/>
<dbReference type="AlphaFoldDB" id="A0AAV4JS13"/>
<dbReference type="EMBL" id="BMAT01003442">
    <property type="protein sequence ID" value="GFS25504.1"/>
    <property type="molecule type" value="Genomic_DNA"/>
</dbReference>
<feature type="chain" id="PRO_5043697004" description="Apextrin C-terminal domain-containing protein" evidence="2">
    <location>
        <begin position="21"/>
        <end position="415"/>
    </location>
</feature>
<accession>A0AAV4JS13</accession>